<dbReference type="AlphaFoldDB" id="A0A0H3J3C2"/>
<dbReference type="Pfam" id="PF00149">
    <property type="entry name" value="Metallophos"/>
    <property type="match status" value="1"/>
</dbReference>
<keyword evidence="6" id="KW-1185">Reference proteome</keyword>
<dbReference type="CDD" id="cd07383">
    <property type="entry name" value="MPP_Dcr2"/>
    <property type="match status" value="1"/>
</dbReference>
<feature type="domain" description="Calcineurin-like phosphoesterase" evidence="2">
    <location>
        <begin position="60"/>
        <end position="288"/>
    </location>
</feature>
<dbReference type="PIRSF" id="PIRSF030250">
    <property type="entry name" value="Ptase_At2g46880"/>
    <property type="match status" value="1"/>
</dbReference>
<gene>
    <name evidence="3" type="ORF">CLPA_c12120</name>
    <name evidence="4" type="ORF">CP6013_01940</name>
</gene>
<dbReference type="EMBL" id="CP009268">
    <property type="protein sequence ID" value="AJA51300.1"/>
    <property type="molecule type" value="Genomic_DNA"/>
</dbReference>
<dbReference type="eggNOG" id="COG1409">
    <property type="taxonomic scope" value="Bacteria"/>
</dbReference>
<reference evidence="4 5" key="3">
    <citation type="journal article" name="Genome Announc.">
        <title>Improved Draft Genome Sequence of Clostridium pasteurianum Strain ATCC 6013 (DSM 525) Using a Hybrid Next-Generation Sequencing Approach.</title>
        <authorList>
            <person name="Pyne M.E."/>
            <person name="Utturkar S."/>
            <person name="Brown S.D."/>
            <person name="Moo-Young M."/>
            <person name="Chung D.A."/>
            <person name="Chou C.P."/>
        </authorList>
    </citation>
    <scope>NUCLEOTIDE SEQUENCE [LARGE SCALE GENOMIC DNA]</scope>
    <source>
        <strain evidence="4 5">ATCC 6013</strain>
    </source>
</reference>
<accession>A0A0H3J3C2</accession>
<reference evidence="3 6" key="1">
    <citation type="journal article" date="2015" name="Genome Announc.">
        <title>Complete Genome Sequence of the Nitrogen-Fixing and Solvent-Producing Clostridium pasteurianum DSM 525.</title>
        <authorList>
            <person name="Poehlein A."/>
            <person name="Grosse-Honebrink A."/>
            <person name="Zhang Y."/>
            <person name="Minton N.P."/>
            <person name="Daniel R."/>
        </authorList>
    </citation>
    <scope>NUCLEOTIDE SEQUENCE [LARGE SCALE GENOMIC DNA]</scope>
    <source>
        <strain evidence="3">DSM 525</strain>
        <strain evidence="6">DSM 525 / ATCC 6013</strain>
    </source>
</reference>
<evidence type="ECO:0000313" key="6">
    <source>
        <dbReference type="Proteomes" id="UP000030905"/>
    </source>
</evidence>
<reference evidence="4" key="2">
    <citation type="submission" date="2015-10" db="EMBL/GenBank/DDBJ databases">
        <title>Improved Draft Genome Sequence of Clostridium pasteurianum Strain ATCC 6013 (DSM 525) Using a Hybrid Next-Generation Sequencing Approach.</title>
        <authorList>
            <person name="Pyne M.E."/>
            <person name="Utturkar S.M."/>
            <person name="Brown S.D."/>
            <person name="Moo-Young M."/>
            <person name="Chung D.A."/>
            <person name="Chou P.C."/>
        </authorList>
    </citation>
    <scope>NUCLEOTIDE SEQUENCE</scope>
    <source>
        <strain evidence="4">ATCC 6013</strain>
    </source>
</reference>
<proteinExistence type="predicted"/>
<evidence type="ECO:0000313" key="5">
    <source>
        <dbReference type="Proteomes" id="UP000028042"/>
    </source>
</evidence>
<keyword evidence="3" id="KW-0378">Hydrolase</keyword>
<dbReference type="PATRIC" id="fig|1262449.3.peg.2629"/>
<evidence type="ECO:0000259" key="2">
    <source>
        <dbReference type="Pfam" id="PF00149"/>
    </source>
</evidence>
<dbReference type="Gene3D" id="3.60.21.10">
    <property type="match status" value="1"/>
</dbReference>
<keyword evidence="1" id="KW-0812">Transmembrane</keyword>
<keyword evidence="1" id="KW-0472">Membrane</keyword>
<sequence>MKIKRSKEKEYSINIFKYIIHNKILLKVFLSSLMIMIIFQTDYRGKVQKINLKFNSNGTFKIIQFTDIHETYLKNEKNIRFMEDILNTEKPDFVILTGDNIEGKYCWSKNSVKKAIDDIAKPMEDRKIPWAVVLGNHDNEFSKVSRKGQMKIYMSYEYNLSQDYSTVAGRAGDYNILIKDSRNIKPIFNIYMIDSGYYCLGGYGYIKKQQINWYREMSNKLKKEYGYRIPSLMFFHIPLQQHYEAWKNGKVAGNRNELECPQNSDKGLFSSLLEMGDVKGVFVGHDHANDYLATIKDIALGYGRCTGNGGYGNKNFKRGARIFIINENNTEKFKTYVKSE</sequence>
<dbReference type="Proteomes" id="UP000030905">
    <property type="component" value="Chromosome"/>
</dbReference>
<protein>
    <submittedName>
        <fullName evidence="4">Metallophosphoesterase</fullName>
    </submittedName>
    <submittedName>
        <fullName evidence="3">Phosphohydrolase</fullName>
    </submittedName>
</protein>
<feature type="transmembrane region" description="Helical" evidence="1">
    <location>
        <begin position="20"/>
        <end position="39"/>
    </location>
</feature>
<dbReference type="InterPro" id="IPR011230">
    <property type="entry name" value="PAP14/16/28/29"/>
</dbReference>
<dbReference type="InterPro" id="IPR004843">
    <property type="entry name" value="Calcineurin-like_PHP"/>
</dbReference>
<dbReference type="GO" id="GO:0005737">
    <property type="term" value="C:cytoplasm"/>
    <property type="evidence" value="ECO:0007669"/>
    <property type="project" value="TreeGrafter"/>
</dbReference>
<dbReference type="GeneID" id="93073397"/>
<name>A0A0H3J3C2_CLOPA</name>
<dbReference type="PANTHER" id="PTHR32440">
    <property type="entry name" value="PHOSPHATASE DCR2-RELATED-RELATED"/>
    <property type="match status" value="1"/>
</dbReference>
<dbReference type="SUPFAM" id="SSF56300">
    <property type="entry name" value="Metallo-dependent phosphatases"/>
    <property type="match status" value="1"/>
</dbReference>
<organism evidence="3 6">
    <name type="scientific">Clostridium pasteurianum DSM 525 = ATCC 6013</name>
    <dbReference type="NCBI Taxonomy" id="1262449"/>
    <lineage>
        <taxon>Bacteria</taxon>
        <taxon>Bacillati</taxon>
        <taxon>Bacillota</taxon>
        <taxon>Clostridia</taxon>
        <taxon>Eubacteriales</taxon>
        <taxon>Clostridiaceae</taxon>
        <taxon>Clostridium</taxon>
    </lineage>
</organism>
<dbReference type="RefSeq" id="WP_003446028.1">
    <property type="nucleotide sequence ID" value="NZ_ANZB01000009.1"/>
</dbReference>
<dbReference type="InterPro" id="IPR029052">
    <property type="entry name" value="Metallo-depent_PP-like"/>
</dbReference>
<dbReference type="Proteomes" id="UP000028042">
    <property type="component" value="Unassembled WGS sequence"/>
</dbReference>
<keyword evidence="1" id="KW-1133">Transmembrane helix</keyword>
<evidence type="ECO:0000313" key="3">
    <source>
        <dbReference type="EMBL" id="AJA51300.1"/>
    </source>
</evidence>
<dbReference type="EMBL" id="JPGY02000001">
    <property type="protein sequence ID" value="KRU12692.1"/>
    <property type="molecule type" value="Genomic_DNA"/>
</dbReference>
<dbReference type="GO" id="GO:0016788">
    <property type="term" value="F:hydrolase activity, acting on ester bonds"/>
    <property type="evidence" value="ECO:0007669"/>
    <property type="project" value="TreeGrafter"/>
</dbReference>
<evidence type="ECO:0000313" key="4">
    <source>
        <dbReference type="EMBL" id="KRU12692.1"/>
    </source>
</evidence>
<dbReference type="KEGG" id="cpae:CPAST_c12120"/>
<dbReference type="KEGG" id="cpat:CLPA_c12120"/>
<evidence type="ECO:0000256" key="1">
    <source>
        <dbReference type="SAM" id="Phobius"/>
    </source>
</evidence>